<dbReference type="PANTHER" id="PTHR45794">
    <property type="entry name" value="LEUCYL-TRNA SYNTHETASE"/>
    <property type="match status" value="1"/>
</dbReference>
<comment type="similarity">
    <text evidence="1">Belongs to the class-I aminoacyl-tRNA synthetase family.</text>
</comment>
<dbReference type="Gene3D" id="3.40.50.620">
    <property type="entry name" value="HUPs"/>
    <property type="match status" value="1"/>
</dbReference>
<name>A0A1Y3B5H3_EURMA</name>
<dbReference type="InterPro" id="IPR014729">
    <property type="entry name" value="Rossmann-like_a/b/a_fold"/>
</dbReference>
<evidence type="ECO:0000256" key="1">
    <source>
        <dbReference type="ARBA" id="ARBA00005594"/>
    </source>
</evidence>
<dbReference type="Proteomes" id="UP000194236">
    <property type="component" value="Unassembled WGS sequence"/>
</dbReference>
<evidence type="ECO:0000313" key="2">
    <source>
        <dbReference type="EMBL" id="OTF76069.1"/>
    </source>
</evidence>
<proteinExistence type="inferred from homology"/>
<dbReference type="AlphaFoldDB" id="A0A1Y3B5H3"/>
<dbReference type="GO" id="GO:0004823">
    <property type="term" value="F:leucine-tRNA ligase activity"/>
    <property type="evidence" value="ECO:0007669"/>
    <property type="project" value="InterPro"/>
</dbReference>
<feature type="non-terminal residue" evidence="2">
    <location>
        <position position="75"/>
    </location>
</feature>
<sequence length="75" mass="8729">MAKPTAAKSTTKLDYFLKIESEIQKRWSDEKIFEIDPTPDGKRNDPDEKYFGTFPYPYMNGRGHIGHTFSLTKLE</sequence>
<reference evidence="2 3" key="1">
    <citation type="submission" date="2017-03" db="EMBL/GenBank/DDBJ databases">
        <title>Genome Survey of Euroglyphus maynei.</title>
        <authorList>
            <person name="Arlian L.G."/>
            <person name="Morgan M.S."/>
            <person name="Rider S.D."/>
        </authorList>
    </citation>
    <scope>NUCLEOTIDE SEQUENCE [LARGE SCALE GENOMIC DNA]</scope>
    <source>
        <strain evidence="2">Arlian Lab</strain>
        <tissue evidence="2">Whole body</tissue>
    </source>
</reference>
<dbReference type="InterPro" id="IPR004493">
    <property type="entry name" value="Leu-tRNA-synth_Ia_arc/euk"/>
</dbReference>
<protein>
    <recommendedName>
        <fullName evidence="4">Leucine--tRNA ligase</fullName>
    </recommendedName>
</protein>
<evidence type="ECO:0000313" key="3">
    <source>
        <dbReference type="Proteomes" id="UP000194236"/>
    </source>
</evidence>
<dbReference type="GO" id="GO:0005524">
    <property type="term" value="F:ATP binding"/>
    <property type="evidence" value="ECO:0007669"/>
    <property type="project" value="InterPro"/>
</dbReference>
<dbReference type="GO" id="GO:0006429">
    <property type="term" value="P:leucyl-tRNA aminoacylation"/>
    <property type="evidence" value="ECO:0007669"/>
    <property type="project" value="InterPro"/>
</dbReference>
<accession>A0A1Y3B5H3</accession>
<gene>
    <name evidence="2" type="ORF">BLA29_014429</name>
</gene>
<dbReference type="OrthoDB" id="10249672at2759"/>
<dbReference type="EMBL" id="MUJZ01039214">
    <property type="protein sequence ID" value="OTF76069.1"/>
    <property type="molecule type" value="Genomic_DNA"/>
</dbReference>
<evidence type="ECO:0008006" key="4">
    <source>
        <dbReference type="Google" id="ProtNLM"/>
    </source>
</evidence>
<comment type="caution">
    <text evidence="2">The sequence shown here is derived from an EMBL/GenBank/DDBJ whole genome shotgun (WGS) entry which is preliminary data.</text>
</comment>
<keyword evidence="3" id="KW-1185">Reference proteome</keyword>
<dbReference type="SUPFAM" id="SSF52374">
    <property type="entry name" value="Nucleotidylyl transferase"/>
    <property type="match status" value="1"/>
</dbReference>
<dbReference type="PANTHER" id="PTHR45794:SF1">
    <property type="entry name" value="LEUCINE--TRNA LIGASE, CYTOPLASMIC"/>
    <property type="match status" value="1"/>
</dbReference>
<organism evidence="2 3">
    <name type="scientific">Euroglyphus maynei</name>
    <name type="common">Mayne's house dust mite</name>
    <dbReference type="NCBI Taxonomy" id="6958"/>
    <lineage>
        <taxon>Eukaryota</taxon>
        <taxon>Metazoa</taxon>
        <taxon>Ecdysozoa</taxon>
        <taxon>Arthropoda</taxon>
        <taxon>Chelicerata</taxon>
        <taxon>Arachnida</taxon>
        <taxon>Acari</taxon>
        <taxon>Acariformes</taxon>
        <taxon>Sarcoptiformes</taxon>
        <taxon>Astigmata</taxon>
        <taxon>Psoroptidia</taxon>
        <taxon>Analgoidea</taxon>
        <taxon>Pyroglyphidae</taxon>
        <taxon>Pyroglyphinae</taxon>
        <taxon>Euroglyphus</taxon>
    </lineage>
</organism>